<name>A0A8J3RGE0_9ACTN</name>
<keyword evidence="3" id="KW-1185">Reference proteome</keyword>
<dbReference type="AlphaFoldDB" id="A0A8J3RGE0"/>
<dbReference type="InterPro" id="IPR050266">
    <property type="entry name" value="AB_hydrolase_sf"/>
</dbReference>
<dbReference type="PANTHER" id="PTHR43798:SF33">
    <property type="entry name" value="HYDROLASE, PUTATIVE (AFU_ORTHOLOGUE AFUA_2G14860)-RELATED"/>
    <property type="match status" value="1"/>
</dbReference>
<evidence type="ECO:0000259" key="1">
    <source>
        <dbReference type="Pfam" id="PF12697"/>
    </source>
</evidence>
<evidence type="ECO:0000313" key="2">
    <source>
        <dbReference type="EMBL" id="GIH74250.1"/>
    </source>
</evidence>
<dbReference type="InterPro" id="IPR000073">
    <property type="entry name" value="AB_hydrolase_1"/>
</dbReference>
<feature type="domain" description="AB hydrolase-1" evidence="1">
    <location>
        <begin position="51"/>
        <end position="268"/>
    </location>
</feature>
<proteinExistence type="predicted"/>
<dbReference type="Pfam" id="PF12697">
    <property type="entry name" value="Abhydrolase_6"/>
    <property type="match status" value="1"/>
</dbReference>
<evidence type="ECO:0000313" key="3">
    <source>
        <dbReference type="Proteomes" id="UP000616724"/>
    </source>
</evidence>
<dbReference type="SUPFAM" id="SSF53474">
    <property type="entry name" value="alpha/beta-Hydrolases"/>
    <property type="match status" value="1"/>
</dbReference>
<dbReference type="InterPro" id="IPR029058">
    <property type="entry name" value="AB_hydrolase_fold"/>
</dbReference>
<protein>
    <submittedName>
        <fullName evidence="2">Carboxylesterase</fullName>
    </submittedName>
</protein>
<dbReference type="GO" id="GO:0003824">
    <property type="term" value="F:catalytic activity"/>
    <property type="evidence" value="ECO:0007669"/>
    <property type="project" value="UniProtKB-ARBA"/>
</dbReference>
<gene>
    <name evidence="2" type="ORF">Plo01_06790</name>
</gene>
<dbReference type="Gene3D" id="3.40.50.1820">
    <property type="entry name" value="alpha/beta hydrolase"/>
    <property type="match status" value="1"/>
</dbReference>
<reference evidence="2 3" key="1">
    <citation type="submission" date="2021-01" db="EMBL/GenBank/DDBJ databases">
        <title>Whole genome shotgun sequence of Planobispora longispora NBRC 13918.</title>
        <authorList>
            <person name="Komaki H."/>
            <person name="Tamura T."/>
        </authorList>
    </citation>
    <scope>NUCLEOTIDE SEQUENCE [LARGE SCALE GENOMIC DNA]</scope>
    <source>
        <strain evidence="2 3">NBRC 13918</strain>
    </source>
</reference>
<sequence>MSGDDDVNAAFLAAYDAVLERWPVRVEPIDLPSAYGTTRVNACGPADGPPLVLLHGGGATAAVWFANVAELARRHRVYAVDRIGEPGRSVRGERPVRTVPGLLDWLDGVLDGLGIGAAALCGHSYGGWIALTYALHAPGRVRRLVLLDPTQCFGGFRPGYLMRALPSLLRPTASRARAFLAWETGGVEADPAWLRLYGLAAEFPDAHVVIGKRPGPGPLRHLATPALVLLAGRGRAHDPHRIAAAAARALPHAETAVLPGLSHHAMPWHGAAEIDARALAFLDGATGTNRPA</sequence>
<dbReference type="EMBL" id="BOOH01000005">
    <property type="protein sequence ID" value="GIH74250.1"/>
    <property type="molecule type" value="Genomic_DNA"/>
</dbReference>
<dbReference type="PANTHER" id="PTHR43798">
    <property type="entry name" value="MONOACYLGLYCEROL LIPASE"/>
    <property type="match status" value="1"/>
</dbReference>
<accession>A0A8J3RGE0</accession>
<comment type="caution">
    <text evidence="2">The sequence shown here is derived from an EMBL/GenBank/DDBJ whole genome shotgun (WGS) entry which is preliminary data.</text>
</comment>
<dbReference type="PRINTS" id="PR00111">
    <property type="entry name" value="ABHYDROLASE"/>
</dbReference>
<dbReference type="GO" id="GO:0016020">
    <property type="term" value="C:membrane"/>
    <property type="evidence" value="ECO:0007669"/>
    <property type="project" value="TreeGrafter"/>
</dbReference>
<dbReference type="Proteomes" id="UP000616724">
    <property type="component" value="Unassembled WGS sequence"/>
</dbReference>
<organism evidence="2 3">
    <name type="scientific">Planobispora longispora</name>
    <dbReference type="NCBI Taxonomy" id="28887"/>
    <lineage>
        <taxon>Bacteria</taxon>
        <taxon>Bacillati</taxon>
        <taxon>Actinomycetota</taxon>
        <taxon>Actinomycetes</taxon>
        <taxon>Streptosporangiales</taxon>
        <taxon>Streptosporangiaceae</taxon>
        <taxon>Planobispora</taxon>
    </lineage>
</organism>
<dbReference type="RefSeq" id="WP_203888983.1">
    <property type="nucleotide sequence ID" value="NZ_BOOH01000005.1"/>
</dbReference>